<dbReference type="SUPFAM" id="SSF55811">
    <property type="entry name" value="Nudix"/>
    <property type="match status" value="1"/>
</dbReference>
<evidence type="ECO:0000256" key="2">
    <source>
        <dbReference type="ARBA" id="ARBA00001946"/>
    </source>
</evidence>
<dbReference type="AlphaFoldDB" id="S7Z8T9"/>
<dbReference type="PANTHER" id="PTHR12992:SF24">
    <property type="entry name" value="PEROXISOMAL COENZYME A DIPHOSPHATASE NUDT7"/>
    <property type="match status" value="1"/>
</dbReference>
<keyword evidence="7" id="KW-0732">Signal</keyword>
<keyword evidence="5" id="KW-0460">Magnesium</keyword>
<proteinExistence type="predicted"/>
<dbReference type="PhylomeDB" id="S7Z8T9"/>
<dbReference type="GO" id="GO:0010945">
    <property type="term" value="F:coenzyme A diphosphatase activity"/>
    <property type="evidence" value="ECO:0007669"/>
    <property type="project" value="InterPro"/>
</dbReference>
<dbReference type="HOGENOM" id="CLU_040940_1_0_1"/>
<dbReference type="InterPro" id="IPR015797">
    <property type="entry name" value="NUDIX_hydrolase-like_dom_sf"/>
</dbReference>
<keyword evidence="9" id="KW-1185">Reference proteome</keyword>
<reference evidence="8 9" key="1">
    <citation type="journal article" date="2013" name="PLoS ONE">
        <title>Genomic and secretomic analyses reveal unique features of the lignocellulolytic enzyme system of Penicillium decumbens.</title>
        <authorList>
            <person name="Liu G."/>
            <person name="Zhang L."/>
            <person name="Wei X."/>
            <person name="Zou G."/>
            <person name="Qin Y."/>
            <person name="Ma L."/>
            <person name="Li J."/>
            <person name="Zheng H."/>
            <person name="Wang S."/>
            <person name="Wang C."/>
            <person name="Xun L."/>
            <person name="Zhao G.-P."/>
            <person name="Zhou Z."/>
            <person name="Qu Y."/>
        </authorList>
    </citation>
    <scope>NUCLEOTIDE SEQUENCE [LARGE SCALE GENOMIC DNA]</scope>
    <source>
        <strain evidence="9">114-2 / CGMCC 5302</strain>
    </source>
</reference>
<keyword evidence="3" id="KW-0479">Metal-binding</keyword>
<sequence length="257" mass="29227">MLPSRFSADLTLILFLLVPIPSGKADTLSETAFETARREACEEIGLADIHQPLPAPFSVEHLCELPANLAKTELVVRPCVALLHSFDPATGINADPETELIPRLDAREVAAVFTARFDDFLRLQNSEGRGEGDWYKGSWSLWHNSNWRMHQFFVHSAHRAIRPRSRSNKDQNTAVDTLTRQEESGQVPHYRVFGMTARILVDAARIAFAREPEFAHNSHFGDEEMISKLRRLGRLRDERRPGEELTREMMERAAKLS</sequence>
<dbReference type="GO" id="GO:0046872">
    <property type="term" value="F:metal ion binding"/>
    <property type="evidence" value="ECO:0007669"/>
    <property type="project" value="UniProtKB-KW"/>
</dbReference>
<feature type="chain" id="PRO_5004547871" description="Nudix hydrolase domain-containing protein" evidence="7">
    <location>
        <begin position="26"/>
        <end position="257"/>
    </location>
</feature>
<evidence type="ECO:0000313" key="8">
    <source>
        <dbReference type="EMBL" id="EPS27015.1"/>
    </source>
</evidence>
<protein>
    <recommendedName>
        <fullName evidence="10">Nudix hydrolase domain-containing protein</fullName>
    </recommendedName>
</protein>
<evidence type="ECO:0000256" key="5">
    <source>
        <dbReference type="ARBA" id="ARBA00022842"/>
    </source>
</evidence>
<dbReference type="eggNOG" id="KOG3069">
    <property type="taxonomic scope" value="Eukaryota"/>
</dbReference>
<evidence type="ECO:0000256" key="3">
    <source>
        <dbReference type="ARBA" id="ARBA00022723"/>
    </source>
</evidence>
<evidence type="ECO:0000256" key="4">
    <source>
        <dbReference type="ARBA" id="ARBA00022801"/>
    </source>
</evidence>
<feature type="signal peptide" evidence="7">
    <location>
        <begin position="1"/>
        <end position="25"/>
    </location>
</feature>
<dbReference type="GO" id="GO:0015938">
    <property type="term" value="P:coenzyme A catabolic process"/>
    <property type="evidence" value="ECO:0007669"/>
    <property type="project" value="TreeGrafter"/>
</dbReference>
<evidence type="ECO:0000256" key="1">
    <source>
        <dbReference type="ARBA" id="ARBA00001936"/>
    </source>
</evidence>
<dbReference type="PANTHER" id="PTHR12992">
    <property type="entry name" value="NUDIX HYDROLASE"/>
    <property type="match status" value="1"/>
</dbReference>
<gene>
    <name evidence="8" type="ORF">PDE_01956</name>
</gene>
<dbReference type="Gene3D" id="3.90.79.10">
    <property type="entry name" value="Nucleoside Triphosphate Pyrophosphohydrolase"/>
    <property type="match status" value="1"/>
</dbReference>
<evidence type="ECO:0000313" key="9">
    <source>
        <dbReference type="Proteomes" id="UP000019376"/>
    </source>
</evidence>
<comment type="cofactor">
    <cofactor evidence="1">
        <name>Mn(2+)</name>
        <dbReference type="ChEBI" id="CHEBI:29035"/>
    </cofactor>
</comment>
<accession>S7Z8T9</accession>
<keyword evidence="6" id="KW-0464">Manganese</keyword>
<dbReference type="InterPro" id="IPR045121">
    <property type="entry name" value="CoAse"/>
</dbReference>
<comment type="cofactor">
    <cofactor evidence="2">
        <name>Mg(2+)</name>
        <dbReference type="ChEBI" id="CHEBI:18420"/>
    </cofactor>
</comment>
<evidence type="ECO:0000256" key="6">
    <source>
        <dbReference type="ARBA" id="ARBA00023211"/>
    </source>
</evidence>
<evidence type="ECO:0000256" key="7">
    <source>
        <dbReference type="SAM" id="SignalP"/>
    </source>
</evidence>
<keyword evidence="4" id="KW-0378">Hydrolase</keyword>
<dbReference type="STRING" id="933388.S7Z8T9"/>
<dbReference type="Proteomes" id="UP000019376">
    <property type="component" value="Unassembled WGS sequence"/>
</dbReference>
<dbReference type="EMBL" id="KB644409">
    <property type="protein sequence ID" value="EPS27015.1"/>
    <property type="molecule type" value="Genomic_DNA"/>
</dbReference>
<dbReference type="OrthoDB" id="206213at2759"/>
<evidence type="ECO:0008006" key="10">
    <source>
        <dbReference type="Google" id="ProtNLM"/>
    </source>
</evidence>
<organism evidence="8 9">
    <name type="scientific">Penicillium oxalicum (strain 114-2 / CGMCC 5302)</name>
    <name type="common">Penicillium decumbens</name>
    <dbReference type="NCBI Taxonomy" id="933388"/>
    <lineage>
        <taxon>Eukaryota</taxon>
        <taxon>Fungi</taxon>
        <taxon>Dikarya</taxon>
        <taxon>Ascomycota</taxon>
        <taxon>Pezizomycotina</taxon>
        <taxon>Eurotiomycetes</taxon>
        <taxon>Eurotiomycetidae</taxon>
        <taxon>Eurotiales</taxon>
        <taxon>Aspergillaceae</taxon>
        <taxon>Penicillium</taxon>
    </lineage>
</organism>
<name>S7Z8T9_PENO1</name>